<evidence type="ECO:0000259" key="2">
    <source>
        <dbReference type="Pfam" id="PF26340"/>
    </source>
</evidence>
<comment type="caution">
    <text evidence="4">The sequence shown here is derived from an EMBL/GenBank/DDBJ whole genome shotgun (WGS) entry which is preliminary data.</text>
</comment>
<dbReference type="Pfam" id="PF26348">
    <property type="entry name" value="SRA_ScoMcrA"/>
    <property type="match status" value="1"/>
</dbReference>
<name>A0A1Y2NYS7_STRFR</name>
<feature type="domain" description="ScoMcrA-like SRA" evidence="3">
    <location>
        <begin position="167"/>
        <end position="245"/>
    </location>
</feature>
<protein>
    <submittedName>
        <fullName evidence="4">Uncharacterized protein</fullName>
    </submittedName>
</protein>
<accession>A0A1Y2NYS7</accession>
<feature type="domain" description="ScoMcrA-like DNA sulfur-binding" evidence="2">
    <location>
        <begin position="2"/>
        <end position="153"/>
    </location>
</feature>
<dbReference type="InterPro" id="IPR058813">
    <property type="entry name" value="DNA-SBD_ScoMcrA"/>
</dbReference>
<dbReference type="GeneID" id="91404837"/>
<evidence type="ECO:0000259" key="3">
    <source>
        <dbReference type="Pfam" id="PF26348"/>
    </source>
</evidence>
<dbReference type="InterPro" id="IPR058712">
    <property type="entry name" value="SRA_ScoMcrA"/>
</dbReference>
<proteinExistence type="predicted"/>
<dbReference type="Proteomes" id="UP000194318">
    <property type="component" value="Unassembled WGS sequence"/>
</dbReference>
<organism evidence="4 5">
    <name type="scientific">Streptomyces fradiae ATCC 10745 = DSM 40063</name>
    <dbReference type="NCBI Taxonomy" id="1319510"/>
    <lineage>
        <taxon>Bacteria</taxon>
        <taxon>Bacillati</taxon>
        <taxon>Actinomycetota</taxon>
        <taxon>Actinomycetes</taxon>
        <taxon>Kitasatosporales</taxon>
        <taxon>Streptomycetaceae</taxon>
        <taxon>Streptomyces</taxon>
    </lineage>
</organism>
<dbReference type="EMBL" id="MIFZ01000149">
    <property type="protein sequence ID" value="OSY52656.1"/>
    <property type="molecule type" value="Genomic_DNA"/>
</dbReference>
<feature type="region of interest" description="Disordered" evidence="1">
    <location>
        <begin position="242"/>
        <end position="265"/>
    </location>
</feature>
<sequence length="265" mass="28657">MIRLIGALKPAQRSKGEALHRPFLVLWAIGEAVRGMPRQQRWSVVRDAVGPLLVTHGGVTSSSREAALFPFWALRNDGLWEVEEAESLTMTSKGRRPLLSSLDEANPLAGLPKGVYDLLVADPELAAWAVGSLLLRYFRPVPAGLLQDVGLADLMAGRETTALRPLVGETFVDRRAIADSYGGNRVRGITPLADGILTVYSDEKGPYADGRIPEVNWIAYTGDGLSGHQELTGGNKAMAEYQRERGRCGTGTGRTEDSGPSRHGQ</sequence>
<evidence type="ECO:0000256" key="1">
    <source>
        <dbReference type="SAM" id="MobiDB-lite"/>
    </source>
</evidence>
<dbReference type="RefSeq" id="WP_140160798.1">
    <property type="nucleotide sequence ID" value="NZ_ASYR01000007.1"/>
</dbReference>
<evidence type="ECO:0000313" key="5">
    <source>
        <dbReference type="Proteomes" id="UP000194318"/>
    </source>
</evidence>
<evidence type="ECO:0000313" key="4">
    <source>
        <dbReference type="EMBL" id="OSY52656.1"/>
    </source>
</evidence>
<gene>
    <name evidence="4" type="ORF">BG846_01700</name>
</gene>
<feature type="compositionally biased region" description="Basic and acidic residues" evidence="1">
    <location>
        <begin position="254"/>
        <end position="265"/>
    </location>
</feature>
<dbReference type="AlphaFoldDB" id="A0A1Y2NYS7"/>
<reference evidence="4 5" key="1">
    <citation type="submission" date="2016-09" db="EMBL/GenBank/DDBJ databases">
        <title>Streptomyces fradiae DSM40063, a candidate organism with high potential of specific P450 cytochromes.</title>
        <authorList>
            <person name="Grumaz C."/>
            <person name="Vainshtein Y."/>
            <person name="Kirstahler P."/>
            <person name="Sohn K."/>
        </authorList>
    </citation>
    <scope>NUCLEOTIDE SEQUENCE [LARGE SCALE GENOMIC DNA]</scope>
    <source>
        <strain evidence="4 5">DSM 40063</strain>
    </source>
</reference>
<dbReference type="Pfam" id="PF26340">
    <property type="entry name" value="DNA-SBD_ScoMcrA"/>
    <property type="match status" value="1"/>
</dbReference>